<evidence type="ECO:0000256" key="3">
    <source>
        <dbReference type="ARBA" id="ARBA00022679"/>
    </source>
</evidence>
<dbReference type="PANTHER" id="PTHR45875">
    <property type="entry name" value="METHYLTRANSFERASE N6AMT1"/>
    <property type="match status" value="1"/>
</dbReference>
<dbReference type="EMBL" id="BLAD01000082">
    <property type="protein sequence ID" value="GES04500.1"/>
    <property type="molecule type" value="Genomic_DNA"/>
</dbReference>
<organism evidence="6 7">
    <name type="scientific">Acrocarpospora corrugata</name>
    <dbReference type="NCBI Taxonomy" id="35763"/>
    <lineage>
        <taxon>Bacteria</taxon>
        <taxon>Bacillati</taxon>
        <taxon>Actinomycetota</taxon>
        <taxon>Actinomycetes</taxon>
        <taxon>Streptosporangiales</taxon>
        <taxon>Streptosporangiaceae</taxon>
        <taxon>Acrocarpospora</taxon>
    </lineage>
</organism>
<dbReference type="Proteomes" id="UP000334990">
    <property type="component" value="Unassembled WGS sequence"/>
</dbReference>
<dbReference type="GO" id="GO:0008276">
    <property type="term" value="F:protein methyltransferase activity"/>
    <property type="evidence" value="ECO:0007669"/>
    <property type="project" value="TreeGrafter"/>
</dbReference>
<reference evidence="6 7" key="1">
    <citation type="submission" date="2019-10" db="EMBL/GenBank/DDBJ databases">
        <title>Whole genome shotgun sequence of Acrocarpospora corrugata NBRC 13972.</title>
        <authorList>
            <person name="Ichikawa N."/>
            <person name="Kimura A."/>
            <person name="Kitahashi Y."/>
            <person name="Komaki H."/>
            <person name="Oguchi A."/>
        </authorList>
    </citation>
    <scope>NUCLEOTIDE SEQUENCE [LARGE SCALE GENOMIC DNA]</scope>
    <source>
        <strain evidence="6 7">NBRC 13972</strain>
    </source>
</reference>
<keyword evidence="2 6" id="KW-0489">Methyltransferase</keyword>
<dbReference type="GO" id="GO:0032259">
    <property type="term" value="P:methylation"/>
    <property type="evidence" value="ECO:0007669"/>
    <property type="project" value="UniProtKB-KW"/>
</dbReference>
<comment type="caution">
    <text evidence="6">The sequence shown here is derived from an EMBL/GenBank/DDBJ whole genome shotgun (WGS) entry which is preliminary data.</text>
</comment>
<dbReference type="PROSITE" id="PS00092">
    <property type="entry name" value="N6_MTASE"/>
    <property type="match status" value="1"/>
</dbReference>
<evidence type="ECO:0000256" key="4">
    <source>
        <dbReference type="ARBA" id="ARBA00022691"/>
    </source>
</evidence>
<dbReference type="AlphaFoldDB" id="A0A5M3W8D0"/>
<accession>A0A5M3W8D0</accession>
<sequence length="226" mass="23778">MFLLRPPGVYRPQSDTALLAAAFGLIELRPGAEVLDVGTGTGAMAVVAARRAGVRVTAVDRSLRAVLAARFNTLIRGLGVRVVHGDLFTPLGGQVFDLIVTNPPYVPGDAAPPSAHSRARAWNAGLDGRGILDRVCSLAPAHLADGGSLLMVHSALSGVEASLCRLREAGLNACVVARRREHFGPVMRARKEALQVQGLLGPGHNDEELVVIRADKSDTAARRHAA</sequence>
<dbReference type="Pfam" id="PF05175">
    <property type="entry name" value="MTS"/>
    <property type="match status" value="1"/>
</dbReference>
<dbReference type="GO" id="GO:0008757">
    <property type="term" value="F:S-adenosylmethionine-dependent methyltransferase activity"/>
    <property type="evidence" value="ECO:0007669"/>
    <property type="project" value="TreeGrafter"/>
</dbReference>
<dbReference type="CDD" id="cd02440">
    <property type="entry name" value="AdoMet_MTases"/>
    <property type="match status" value="1"/>
</dbReference>
<evidence type="ECO:0000313" key="6">
    <source>
        <dbReference type="EMBL" id="GES04500.1"/>
    </source>
</evidence>
<proteinExistence type="inferred from homology"/>
<dbReference type="GO" id="GO:0008170">
    <property type="term" value="F:N-methyltransferase activity"/>
    <property type="evidence" value="ECO:0007669"/>
    <property type="project" value="UniProtKB-ARBA"/>
</dbReference>
<dbReference type="NCBIfam" id="TIGR00537">
    <property type="entry name" value="hemK_rel_arch"/>
    <property type="match status" value="1"/>
</dbReference>
<dbReference type="Gene3D" id="3.40.50.150">
    <property type="entry name" value="Vaccinia Virus protein VP39"/>
    <property type="match status" value="1"/>
</dbReference>
<dbReference type="InterPro" id="IPR052190">
    <property type="entry name" value="Euk-Arch_PrmC-MTase"/>
</dbReference>
<keyword evidence="3 6" id="KW-0808">Transferase</keyword>
<feature type="domain" description="Methyltransferase small" evidence="5">
    <location>
        <begin position="30"/>
        <end position="111"/>
    </location>
</feature>
<dbReference type="InterPro" id="IPR002052">
    <property type="entry name" value="DNA_methylase_N6_adenine_CS"/>
</dbReference>
<comment type="similarity">
    <text evidence="1">Belongs to the eukaryotic/archaeal PrmC-related family.</text>
</comment>
<dbReference type="InterPro" id="IPR029063">
    <property type="entry name" value="SAM-dependent_MTases_sf"/>
</dbReference>
<evidence type="ECO:0000259" key="5">
    <source>
        <dbReference type="Pfam" id="PF05175"/>
    </source>
</evidence>
<dbReference type="InterPro" id="IPR007848">
    <property type="entry name" value="Small_mtfrase_dom"/>
</dbReference>
<dbReference type="OrthoDB" id="8746524at2"/>
<evidence type="ECO:0000256" key="2">
    <source>
        <dbReference type="ARBA" id="ARBA00022603"/>
    </source>
</evidence>
<keyword evidence="7" id="KW-1185">Reference proteome</keyword>
<dbReference type="InterPro" id="IPR004557">
    <property type="entry name" value="PrmC-related"/>
</dbReference>
<gene>
    <name evidence="6" type="ORF">Acor_65680</name>
</gene>
<dbReference type="GO" id="GO:0003676">
    <property type="term" value="F:nucleic acid binding"/>
    <property type="evidence" value="ECO:0007669"/>
    <property type="project" value="InterPro"/>
</dbReference>
<evidence type="ECO:0000256" key="1">
    <source>
        <dbReference type="ARBA" id="ARBA00006149"/>
    </source>
</evidence>
<dbReference type="RefSeq" id="WP_155340587.1">
    <property type="nucleotide sequence ID" value="NZ_BAAABN010000072.1"/>
</dbReference>
<dbReference type="PANTHER" id="PTHR45875:SF1">
    <property type="entry name" value="METHYLTRANSFERASE N6AMT1"/>
    <property type="match status" value="1"/>
</dbReference>
<dbReference type="SUPFAM" id="SSF53335">
    <property type="entry name" value="S-adenosyl-L-methionine-dependent methyltransferases"/>
    <property type="match status" value="1"/>
</dbReference>
<name>A0A5M3W8D0_9ACTN</name>
<protein>
    <submittedName>
        <fullName evidence="6">Methyltransferase</fullName>
    </submittedName>
</protein>
<dbReference type="GO" id="GO:0035657">
    <property type="term" value="C:eRF1 methyltransferase complex"/>
    <property type="evidence" value="ECO:0007669"/>
    <property type="project" value="TreeGrafter"/>
</dbReference>
<keyword evidence="4" id="KW-0949">S-adenosyl-L-methionine</keyword>
<evidence type="ECO:0000313" key="7">
    <source>
        <dbReference type="Proteomes" id="UP000334990"/>
    </source>
</evidence>